<feature type="compositionally biased region" description="Polar residues" evidence="1">
    <location>
        <begin position="114"/>
        <end position="124"/>
    </location>
</feature>
<accession>A0AAV4T1Z7</accession>
<protein>
    <submittedName>
        <fullName evidence="2">Uncharacterized protein</fullName>
    </submittedName>
</protein>
<name>A0AAV4T1Z7_CAEEX</name>
<reference evidence="2 3" key="1">
    <citation type="submission" date="2021-06" db="EMBL/GenBank/DDBJ databases">
        <title>Caerostris extrusa draft genome.</title>
        <authorList>
            <person name="Kono N."/>
            <person name="Arakawa K."/>
        </authorList>
    </citation>
    <scope>NUCLEOTIDE SEQUENCE [LARGE SCALE GENOMIC DNA]</scope>
</reference>
<sequence>MPPKKAFRFPSYGYKWDGFPSPKKACFPPYDIRNLDLSPHFQEAQVFPHVMLLSNVDSPHPMPPKKKAFMFSTPCCFQNNGWVVPITPQKELQFPHMILRAGLSSPPQKLSARFSKSNGQQKTRPTPEGHVPLSRAIPVDHHETNGNEKSSERPNCDPTDTIPPSSSSTTRHNPESMEPLFPTLSLYQNNPAHLISTT</sequence>
<evidence type="ECO:0000313" key="2">
    <source>
        <dbReference type="EMBL" id="GIY39264.1"/>
    </source>
</evidence>
<feature type="region of interest" description="Disordered" evidence="1">
    <location>
        <begin position="105"/>
        <end position="198"/>
    </location>
</feature>
<dbReference type="Proteomes" id="UP001054945">
    <property type="component" value="Unassembled WGS sequence"/>
</dbReference>
<dbReference type="EMBL" id="BPLR01010437">
    <property type="protein sequence ID" value="GIY39264.1"/>
    <property type="molecule type" value="Genomic_DNA"/>
</dbReference>
<keyword evidence="3" id="KW-1185">Reference proteome</keyword>
<comment type="caution">
    <text evidence="2">The sequence shown here is derived from an EMBL/GenBank/DDBJ whole genome shotgun (WGS) entry which is preliminary data.</text>
</comment>
<organism evidence="2 3">
    <name type="scientific">Caerostris extrusa</name>
    <name type="common">Bark spider</name>
    <name type="synonym">Caerostris bankana</name>
    <dbReference type="NCBI Taxonomy" id="172846"/>
    <lineage>
        <taxon>Eukaryota</taxon>
        <taxon>Metazoa</taxon>
        <taxon>Ecdysozoa</taxon>
        <taxon>Arthropoda</taxon>
        <taxon>Chelicerata</taxon>
        <taxon>Arachnida</taxon>
        <taxon>Araneae</taxon>
        <taxon>Araneomorphae</taxon>
        <taxon>Entelegynae</taxon>
        <taxon>Araneoidea</taxon>
        <taxon>Araneidae</taxon>
        <taxon>Caerostris</taxon>
    </lineage>
</organism>
<evidence type="ECO:0000313" key="3">
    <source>
        <dbReference type="Proteomes" id="UP001054945"/>
    </source>
</evidence>
<dbReference type="AlphaFoldDB" id="A0AAV4T1Z7"/>
<gene>
    <name evidence="2" type="ORF">CEXT_764541</name>
</gene>
<feature type="compositionally biased region" description="Polar residues" evidence="1">
    <location>
        <begin position="185"/>
        <end position="198"/>
    </location>
</feature>
<feature type="compositionally biased region" description="Basic and acidic residues" evidence="1">
    <location>
        <begin position="138"/>
        <end position="155"/>
    </location>
</feature>
<proteinExistence type="predicted"/>
<feature type="compositionally biased region" description="Low complexity" evidence="1">
    <location>
        <begin position="157"/>
        <end position="170"/>
    </location>
</feature>
<evidence type="ECO:0000256" key="1">
    <source>
        <dbReference type="SAM" id="MobiDB-lite"/>
    </source>
</evidence>